<organism evidence="2 3">
    <name type="scientific">Paenibacillus vini</name>
    <dbReference type="NCBI Taxonomy" id="1476024"/>
    <lineage>
        <taxon>Bacteria</taxon>
        <taxon>Bacillati</taxon>
        <taxon>Bacillota</taxon>
        <taxon>Bacilli</taxon>
        <taxon>Bacillales</taxon>
        <taxon>Paenibacillaceae</taxon>
        <taxon>Paenibacillus</taxon>
    </lineage>
</organism>
<dbReference type="EMBL" id="BOSL01000004">
    <property type="protein sequence ID" value="GIP52729.1"/>
    <property type="molecule type" value="Genomic_DNA"/>
</dbReference>
<dbReference type="SUPFAM" id="SSF53756">
    <property type="entry name" value="UDP-Glycosyltransferase/glycogen phosphorylase"/>
    <property type="match status" value="1"/>
</dbReference>
<evidence type="ECO:0000313" key="3">
    <source>
        <dbReference type="Proteomes" id="UP000679992"/>
    </source>
</evidence>
<dbReference type="Proteomes" id="UP000679992">
    <property type="component" value="Unassembled WGS sequence"/>
</dbReference>
<name>A0ABQ4M9Q8_9BACL</name>
<protein>
    <recommendedName>
        <fullName evidence="1">Spore protein YkvP/CgeB glycosyl transferase-like domain-containing protein</fullName>
    </recommendedName>
</protein>
<dbReference type="RefSeq" id="WP_244861456.1">
    <property type="nucleotide sequence ID" value="NZ_BOSL01000004.1"/>
</dbReference>
<feature type="domain" description="Spore protein YkvP/CgeB glycosyl transferase-like" evidence="1">
    <location>
        <begin position="173"/>
        <end position="287"/>
    </location>
</feature>
<comment type="caution">
    <text evidence="2">The sequence shown here is derived from an EMBL/GenBank/DDBJ whole genome shotgun (WGS) entry which is preliminary data.</text>
</comment>
<gene>
    <name evidence="2" type="ORF">J42TS3_17640</name>
</gene>
<dbReference type="Pfam" id="PF13524">
    <property type="entry name" value="Glyco_trans_1_2"/>
    <property type="match status" value="1"/>
</dbReference>
<accession>A0ABQ4M9Q8</accession>
<evidence type="ECO:0000259" key="1">
    <source>
        <dbReference type="Pfam" id="PF13524"/>
    </source>
</evidence>
<sequence>MKAAKQTPLLMCYGKTPYTPGSYLERALRNIGTPVDTVEKEVDFAKIDLGKYKAILFVESPARPPVVVANRNLVKIPVIHWIHHGENRLDTNLELVAAYRPDLLLMSHSLHLAPLFSTSVEFFPFGADPHIFRSDIPLPDRTIDIAFAGSHTSIYAERDANLRSMETSLSQRNCSFRKRPYLEKLSELYGNSKIVFNQTADHIKTFNMRIFEGMGCGALVLTDDTPEQSRLFQDGKHYIIFHSTEDLLEKARYYLDHLDEAAKIAAAGHKHVLKAHTYEHRARQLLELF</sequence>
<proteinExistence type="predicted"/>
<dbReference type="Gene3D" id="3.40.50.2000">
    <property type="entry name" value="Glycogen Phosphorylase B"/>
    <property type="match status" value="1"/>
</dbReference>
<dbReference type="InterPro" id="IPR055259">
    <property type="entry name" value="YkvP/CgeB_Glyco_trans-like"/>
</dbReference>
<reference evidence="2 3" key="1">
    <citation type="submission" date="2021-03" db="EMBL/GenBank/DDBJ databases">
        <title>Antimicrobial resistance genes in bacteria isolated from Japanese honey, and their potential for conferring macrolide and lincosamide resistance in the American foulbrood pathogen Paenibacillus larvae.</title>
        <authorList>
            <person name="Okamoto M."/>
            <person name="Kumagai M."/>
            <person name="Kanamori H."/>
            <person name="Takamatsu D."/>
        </authorList>
    </citation>
    <scope>NUCLEOTIDE SEQUENCE [LARGE SCALE GENOMIC DNA]</scope>
    <source>
        <strain evidence="2 3">J42TS3</strain>
    </source>
</reference>
<keyword evidence="3" id="KW-1185">Reference proteome</keyword>
<evidence type="ECO:0000313" key="2">
    <source>
        <dbReference type="EMBL" id="GIP52729.1"/>
    </source>
</evidence>